<evidence type="ECO:0000256" key="1">
    <source>
        <dbReference type="SAM" id="Coils"/>
    </source>
</evidence>
<dbReference type="AlphaFoldDB" id="A0A183GF82"/>
<proteinExistence type="predicted"/>
<dbReference type="PANTHER" id="PTHR46238">
    <property type="entry name" value="REVERSE TRANSCRIPTASE DOMAIN-CONTAINING PROTEIN"/>
    <property type="match status" value="1"/>
</dbReference>
<evidence type="ECO:0000313" key="2">
    <source>
        <dbReference type="EMBL" id="VDP23047.1"/>
    </source>
</evidence>
<organism evidence="3 4">
    <name type="scientific">Heligmosomoides polygyrus</name>
    <name type="common">Parasitic roundworm</name>
    <dbReference type="NCBI Taxonomy" id="6339"/>
    <lineage>
        <taxon>Eukaryota</taxon>
        <taxon>Metazoa</taxon>
        <taxon>Ecdysozoa</taxon>
        <taxon>Nematoda</taxon>
        <taxon>Chromadorea</taxon>
        <taxon>Rhabditida</taxon>
        <taxon>Rhabditina</taxon>
        <taxon>Rhabditomorpha</taxon>
        <taxon>Strongyloidea</taxon>
        <taxon>Heligmosomidae</taxon>
        <taxon>Heligmosomoides</taxon>
    </lineage>
</organism>
<accession>A0A3P8B6W6</accession>
<protein>
    <submittedName>
        <fullName evidence="4">Reverse transcriptase domain-containing protein</fullName>
    </submittedName>
</protein>
<evidence type="ECO:0000313" key="4">
    <source>
        <dbReference type="WBParaSite" id="HPBE_0002104001-mRNA-1"/>
    </source>
</evidence>
<reference evidence="4" key="2">
    <citation type="submission" date="2019-09" db="UniProtKB">
        <authorList>
            <consortium name="WormBaseParasite"/>
        </authorList>
    </citation>
    <scope>IDENTIFICATION</scope>
</reference>
<keyword evidence="1" id="KW-0175">Coiled coil</keyword>
<dbReference type="WBParaSite" id="HPBE_0002104001-mRNA-1">
    <property type="protein sequence ID" value="HPBE_0002104001-mRNA-1"/>
    <property type="gene ID" value="HPBE_0002104001"/>
</dbReference>
<sequence length="166" mass="19042">MPIWKKKGSLADCSNFRPIRLLSHSMKIFERIVDGRIRDIYRAVVRPVAMYGAECWPATKEVETRLSVMGTKMLRWAAGVTRMDRIRNDAIRQKFGVAPIADKMGEACLRWYGHVLRGKEDSVRKIDLKFEVKAAKAAKDEIKQVEDQLPNLVGTPQRAPHVQPKW</sequence>
<keyword evidence="3" id="KW-1185">Reference proteome</keyword>
<gene>
    <name evidence="2" type="ORF">HPBE_LOCUS21039</name>
</gene>
<reference evidence="2 3" key="1">
    <citation type="submission" date="2018-11" db="EMBL/GenBank/DDBJ databases">
        <authorList>
            <consortium name="Pathogen Informatics"/>
        </authorList>
    </citation>
    <scope>NUCLEOTIDE SEQUENCE [LARGE SCALE GENOMIC DNA]</scope>
</reference>
<accession>A0A183GF82</accession>
<dbReference type="Proteomes" id="UP000050761">
    <property type="component" value="Unassembled WGS sequence"/>
</dbReference>
<dbReference type="EMBL" id="UZAH01032648">
    <property type="protein sequence ID" value="VDP23047.1"/>
    <property type="molecule type" value="Genomic_DNA"/>
</dbReference>
<evidence type="ECO:0000313" key="3">
    <source>
        <dbReference type="Proteomes" id="UP000050761"/>
    </source>
</evidence>
<feature type="coiled-coil region" evidence="1">
    <location>
        <begin position="128"/>
        <end position="155"/>
    </location>
</feature>
<dbReference type="PANTHER" id="PTHR46238:SF8">
    <property type="entry name" value="ENDONUCLEASE_EXONUCLEASE_PHOSPHATASE DOMAIN-CONTAINING PROTEIN"/>
    <property type="match status" value="1"/>
</dbReference>
<name>A0A183GF82_HELPZ</name>